<dbReference type="EMBL" id="CP149782">
    <property type="protein sequence ID" value="WYF43731.1"/>
    <property type="molecule type" value="Genomic_DNA"/>
</dbReference>
<name>A0AAU6Q071_9DEIO</name>
<evidence type="ECO:0000313" key="1">
    <source>
        <dbReference type="EMBL" id="WYF43731.1"/>
    </source>
</evidence>
<dbReference type="RefSeq" id="WP_339094659.1">
    <property type="nucleotide sequence ID" value="NZ_CP149782.1"/>
</dbReference>
<dbReference type="AlphaFoldDB" id="A0AAU6Q071"/>
<protein>
    <recommendedName>
        <fullName evidence="2">NAD-dependent epimerase/dehydratase domain-containing protein</fullName>
    </recommendedName>
</protein>
<sequence length="98" mass="10373">MSAKRLIIAGGSGFLGHTVNCRYNAQNMLDIYTSRLDSTRALGRASASLGALPPVWLNSFTTVVRLGGAGPRRAAGSTCPGFTSWISAAPWTFCFSMT</sequence>
<proteinExistence type="predicted"/>
<organism evidence="1">
    <name type="scientific">Deinococcus sp. VB142</name>
    <dbReference type="NCBI Taxonomy" id="3112952"/>
    <lineage>
        <taxon>Bacteria</taxon>
        <taxon>Thermotogati</taxon>
        <taxon>Deinococcota</taxon>
        <taxon>Deinococci</taxon>
        <taxon>Deinococcales</taxon>
        <taxon>Deinococcaceae</taxon>
        <taxon>Deinococcus</taxon>
    </lineage>
</organism>
<evidence type="ECO:0008006" key="2">
    <source>
        <dbReference type="Google" id="ProtNLM"/>
    </source>
</evidence>
<accession>A0AAU6Q071</accession>
<reference evidence="1" key="1">
    <citation type="submission" date="2024-03" db="EMBL/GenBank/DDBJ databases">
        <title>Deinococcus weizhi sp. nov., isolated from human skin.</title>
        <authorList>
            <person name="Wei Z."/>
            <person name="Tian F."/>
            <person name="Yang C."/>
            <person name="Xin L.T."/>
            <person name="Wen Z.J."/>
            <person name="Lan K.C."/>
            <person name="Yu L."/>
            <person name="Zhe W."/>
            <person name="Dan F.D."/>
            <person name="Jun W."/>
            <person name="Rui Z."/>
            <person name="Yong X.J."/>
            <person name="Ting Y."/>
            <person name="Wei X."/>
            <person name="Xu Z.G."/>
            <person name="Xin Z."/>
            <person name="Dong F.G."/>
            <person name="Ni X.M."/>
            <person name="Zheng M.G."/>
            <person name="Chun Y."/>
            <person name="Qian W.X."/>
        </authorList>
    </citation>
    <scope>NUCLEOTIDE SEQUENCE</scope>
    <source>
        <strain evidence="1">VB142</strain>
    </source>
</reference>
<gene>
    <name evidence="1" type="ORF">WDJ50_09915</name>
</gene>